<accession>A0AAP0NW35</accession>
<comment type="caution">
    <text evidence="1">The sequence shown here is derived from an EMBL/GenBank/DDBJ whole genome shotgun (WGS) entry which is preliminary data.</text>
</comment>
<protein>
    <submittedName>
        <fullName evidence="1">Uncharacterized protein</fullName>
    </submittedName>
</protein>
<reference evidence="1 2" key="1">
    <citation type="submission" date="2024-01" db="EMBL/GenBank/DDBJ databases">
        <title>Genome assemblies of Stephania.</title>
        <authorList>
            <person name="Yang L."/>
        </authorList>
    </citation>
    <scope>NUCLEOTIDE SEQUENCE [LARGE SCALE GENOMIC DNA]</scope>
    <source>
        <strain evidence="1">YNDBR</strain>
        <tissue evidence="1">Leaf</tissue>
    </source>
</reference>
<dbReference type="Proteomes" id="UP001420932">
    <property type="component" value="Unassembled WGS sequence"/>
</dbReference>
<dbReference type="EMBL" id="JBBNAF010000008">
    <property type="protein sequence ID" value="KAK9122062.1"/>
    <property type="molecule type" value="Genomic_DNA"/>
</dbReference>
<sequence length="117" mass="13374">MAPEADVTWGERVCASPDLTKCLLLSCPVVASQTVYLVVAVSFQPYDLKQQGYIERQKTPIWTICKIRNNMGRSFGFGVNHHNIVGSQFLQPQLQQQQLEFQEEQQHQYCDEEILAS</sequence>
<organism evidence="1 2">
    <name type="scientific">Stephania yunnanensis</name>
    <dbReference type="NCBI Taxonomy" id="152371"/>
    <lineage>
        <taxon>Eukaryota</taxon>
        <taxon>Viridiplantae</taxon>
        <taxon>Streptophyta</taxon>
        <taxon>Embryophyta</taxon>
        <taxon>Tracheophyta</taxon>
        <taxon>Spermatophyta</taxon>
        <taxon>Magnoliopsida</taxon>
        <taxon>Ranunculales</taxon>
        <taxon>Menispermaceae</taxon>
        <taxon>Menispermoideae</taxon>
        <taxon>Cissampelideae</taxon>
        <taxon>Stephania</taxon>
    </lineage>
</organism>
<gene>
    <name evidence="1" type="ORF">Syun_019679</name>
</gene>
<dbReference type="AlphaFoldDB" id="A0AAP0NW35"/>
<keyword evidence="2" id="KW-1185">Reference proteome</keyword>
<name>A0AAP0NW35_9MAGN</name>
<evidence type="ECO:0000313" key="1">
    <source>
        <dbReference type="EMBL" id="KAK9122062.1"/>
    </source>
</evidence>
<evidence type="ECO:0000313" key="2">
    <source>
        <dbReference type="Proteomes" id="UP001420932"/>
    </source>
</evidence>
<proteinExistence type="predicted"/>